<name>A0A917Q124_9PSED</name>
<dbReference type="SUPFAM" id="SSF54523">
    <property type="entry name" value="Pili subunits"/>
    <property type="match status" value="1"/>
</dbReference>
<dbReference type="RefSeq" id="WP_188984595.1">
    <property type="nucleotide sequence ID" value="NZ_BMPO01000008.1"/>
</dbReference>
<dbReference type="NCBIfam" id="TIGR02532">
    <property type="entry name" value="IV_pilin_GFxxxE"/>
    <property type="match status" value="1"/>
</dbReference>
<keyword evidence="4 6" id="KW-1133">Transmembrane helix</keyword>
<evidence type="ECO:0000313" key="8">
    <source>
        <dbReference type="Proteomes" id="UP000635983"/>
    </source>
</evidence>
<evidence type="ECO:0000256" key="2">
    <source>
        <dbReference type="ARBA" id="ARBA00022481"/>
    </source>
</evidence>
<dbReference type="PANTHER" id="PTHR30093">
    <property type="entry name" value="GENERAL SECRETION PATHWAY PROTEIN G"/>
    <property type="match status" value="1"/>
</dbReference>
<evidence type="ECO:0000256" key="3">
    <source>
        <dbReference type="ARBA" id="ARBA00022692"/>
    </source>
</evidence>
<comment type="subcellular location">
    <subcellularLocation>
        <location evidence="1">Membrane</location>
        <topology evidence="1">Single-pass membrane protein</topology>
    </subcellularLocation>
</comment>
<evidence type="ECO:0000256" key="5">
    <source>
        <dbReference type="ARBA" id="ARBA00023136"/>
    </source>
</evidence>
<dbReference type="AlphaFoldDB" id="A0A917Q124"/>
<reference evidence="7" key="2">
    <citation type="submission" date="2020-09" db="EMBL/GenBank/DDBJ databases">
        <authorList>
            <person name="Sun Q."/>
            <person name="Ohkuma M."/>
        </authorList>
    </citation>
    <scope>NUCLEOTIDE SEQUENCE</scope>
    <source>
        <strain evidence="7">JCM 30078</strain>
    </source>
</reference>
<dbReference type="EMBL" id="BMPO01000008">
    <property type="protein sequence ID" value="GGK04313.1"/>
    <property type="molecule type" value="Genomic_DNA"/>
</dbReference>
<gene>
    <name evidence="7" type="ORF">GCM10009304_32920</name>
</gene>
<dbReference type="Gene3D" id="3.30.700.10">
    <property type="entry name" value="Glycoprotein, Type 4 Pilin"/>
    <property type="match status" value="1"/>
</dbReference>
<dbReference type="Pfam" id="PF07963">
    <property type="entry name" value="N_methyl"/>
    <property type="match status" value="1"/>
</dbReference>
<dbReference type="Proteomes" id="UP000635983">
    <property type="component" value="Unassembled WGS sequence"/>
</dbReference>
<proteinExistence type="predicted"/>
<dbReference type="PANTHER" id="PTHR30093:SF44">
    <property type="entry name" value="TYPE II SECRETION SYSTEM CORE PROTEIN G"/>
    <property type="match status" value="1"/>
</dbReference>
<protein>
    <submittedName>
        <fullName evidence="7">PilD processed protein</fullName>
    </submittedName>
</protein>
<keyword evidence="3 6" id="KW-0812">Transmembrane</keyword>
<sequence length="149" mass="15273">MSKQQDGFTLIELIVVIVMLGVLAAVALPRFVNLGSDARVATIKGLAASLRSASSIAHAAYVAAGSPSTNSIVMEGKTIDLEFGYPKSFGWGIVDAAGVSNDDFDITDANDITTFKAKGAADAATCQVVYTAAKDANTPPTIVTTVSGC</sequence>
<organism evidence="7 8">
    <name type="scientific">Pseudomonas matsuisoli</name>
    <dbReference type="NCBI Taxonomy" id="1515666"/>
    <lineage>
        <taxon>Bacteria</taxon>
        <taxon>Pseudomonadati</taxon>
        <taxon>Pseudomonadota</taxon>
        <taxon>Gammaproteobacteria</taxon>
        <taxon>Pseudomonadales</taxon>
        <taxon>Pseudomonadaceae</taxon>
        <taxon>Pseudomonas</taxon>
    </lineage>
</organism>
<dbReference type="GO" id="GO:0016020">
    <property type="term" value="C:membrane"/>
    <property type="evidence" value="ECO:0007669"/>
    <property type="project" value="UniProtKB-SubCell"/>
</dbReference>
<reference evidence="7" key="1">
    <citation type="journal article" date="2014" name="Int. J. Syst. Evol. Microbiol.">
        <title>Complete genome sequence of Corynebacterium casei LMG S-19264T (=DSM 44701T), isolated from a smear-ripened cheese.</title>
        <authorList>
            <consortium name="US DOE Joint Genome Institute (JGI-PGF)"/>
            <person name="Walter F."/>
            <person name="Albersmeier A."/>
            <person name="Kalinowski J."/>
            <person name="Ruckert C."/>
        </authorList>
    </citation>
    <scope>NUCLEOTIDE SEQUENCE</scope>
    <source>
        <strain evidence="7">JCM 30078</strain>
    </source>
</reference>
<keyword evidence="2" id="KW-0488">Methylation</keyword>
<evidence type="ECO:0000256" key="4">
    <source>
        <dbReference type="ARBA" id="ARBA00022989"/>
    </source>
</evidence>
<evidence type="ECO:0000313" key="7">
    <source>
        <dbReference type="EMBL" id="GGK04313.1"/>
    </source>
</evidence>
<accession>A0A917Q124</accession>
<dbReference type="InterPro" id="IPR045584">
    <property type="entry name" value="Pilin-like"/>
</dbReference>
<evidence type="ECO:0000256" key="1">
    <source>
        <dbReference type="ARBA" id="ARBA00004167"/>
    </source>
</evidence>
<keyword evidence="8" id="KW-1185">Reference proteome</keyword>
<keyword evidence="5 6" id="KW-0472">Membrane</keyword>
<evidence type="ECO:0000256" key="6">
    <source>
        <dbReference type="SAM" id="Phobius"/>
    </source>
</evidence>
<dbReference type="InterPro" id="IPR012902">
    <property type="entry name" value="N_methyl_site"/>
</dbReference>
<feature type="transmembrane region" description="Helical" evidence="6">
    <location>
        <begin position="7"/>
        <end position="28"/>
    </location>
</feature>
<comment type="caution">
    <text evidence="7">The sequence shown here is derived from an EMBL/GenBank/DDBJ whole genome shotgun (WGS) entry which is preliminary data.</text>
</comment>